<dbReference type="AlphaFoldDB" id="A0A136J4R2"/>
<dbReference type="Proteomes" id="UP000070501">
    <property type="component" value="Unassembled WGS sequence"/>
</dbReference>
<evidence type="ECO:0000313" key="2">
    <source>
        <dbReference type="EMBL" id="KXJ92181.1"/>
    </source>
</evidence>
<dbReference type="InParanoid" id="A0A136J4R2"/>
<feature type="region of interest" description="Disordered" evidence="1">
    <location>
        <begin position="146"/>
        <end position="172"/>
    </location>
</feature>
<reference evidence="3" key="1">
    <citation type="submission" date="2016-02" db="EMBL/GenBank/DDBJ databases">
        <title>Draft genome sequence of Microdochium bolleyi, a fungal endophyte of beachgrass.</title>
        <authorList>
            <consortium name="DOE Joint Genome Institute"/>
            <person name="David A.S."/>
            <person name="May G."/>
            <person name="Haridas S."/>
            <person name="Lim J."/>
            <person name="Wang M."/>
            <person name="Labutti K."/>
            <person name="Lipzen A."/>
            <person name="Barry K."/>
            <person name="Grigoriev I.V."/>
        </authorList>
    </citation>
    <scope>NUCLEOTIDE SEQUENCE [LARGE SCALE GENOMIC DNA]</scope>
    <source>
        <strain evidence="3">J235TASD1</strain>
    </source>
</reference>
<evidence type="ECO:0000256" key="1">
    <source>
        <dbReference type="SAM" id="MobiDB-lite"/>
    </source>
</evidence>
<dbReference type="EMBL" id="KQ964249">
    <property type="protein sequence ID" value="KXJ92181.1"/>
    <property type="molecule type" value="Genomic_DNA"/>
</dbReference>
<protein>
    <submittedName>
        <fullName evidence="2">Uncharacterized protein</fullName>
    </submittedName>
</protein>
<organism evidence="2 3">
    <name type="scientific">Microdochium bolleyi</name>
    <dbReference type="NCBI Taxonomy" id="196109"/>
    <lineage>
        <taxon>Eukaryota</taxon>
        <taxon>Fungi</taxon>
        <taxon>Dikarya</taxon>
        <taxon>Ascomycota</taxon>
        <taxon>Pezizomycotina</taxon>
        <taxon>Sordariomycetes</taxon>
        <taxon>Xylariomycetidae</taxon>
        <taxon>Xylariales</taxon>
        <taxon>Microdochiaceae</taxon>
        <taxon>Microdochium</taxon>
    </lineage>
</organism>
<feature type="region of interest" description="Disordered" evidence="1">
    <location>
        <begin position="58"/>
        <end position="96"/>
    </location>
</feature>
<gene>
    <name evidence="2" type="ORF">Micbo1qcDRAFT_175164</name>
</gene>
<keyword evidence="3" id="KW-1185">Reference proteome</keyword>
<evidence type="ECO:0000313" key="3">
    <source>
        <dbReference type="Proteomes" id="UP000070501"/>
    </source>
</evidence>
<sequence length="172" mass="18512">METAPTWCVIDGSVRATGDGGVACLALDSDLPDTSAIRRPGSTSKQGVLWEMAINPESGAERAASQSSTVPLPRTQPPAASTRRRPRDPSALETLGSRWRRAGGLHVLPKLRSRLQARPSQRALVTIWELSSPGLQLRKTCAHFPSGFKFSSSAPRKPPEPPARGSRWSHAS</sequence>
<accession>A0A136J4R2</accession>
<proteinExistence type="predicted"/>
<name>A0A136J4R2_9PEZI</name>